<dbReference type="EMBL" id="MU853335">
    <property type="protein sequence ID" value="KAK4115394.1"/>
    <property type="molecule type" value="Genomic_DNA"/>
</dbReference>
<evidence type="ECO:0000313" key="1">
    <source>
        <dbReference type="EMBL" id="KAK4115394.1"/>
    </source>
</evidence>
<accession>A0AAN6TJ24</accession>
<organism evidence="1 2">
    <name type="scientific">Canariomyces notabilis</name>
    <dbReference type="NCBI Taxonomy" id="2074819"/>
    <lineage>
        <taxon>Eukaryota</taxon>
        <taxon>Fungi</taxon>
        <taxon>Dikarya</taxon>
        <taxon>Ascomycota</taxon>
        <taxon>Pezizomycotina</taxon>
        <taxon>Sordariomycetes</taxon>
        <taxon>Sordariomycetidae</taxon>
        <taxon>Sordariales</taxon>
        <taxon>Chaetomiaceae</taxon>
        <taxon>Canariomyces</taxon>
    </lineage>
</organism>
<dbReference type="AlphaFoldDB" id="A0AAN6TJ24"/>
<name>A0AAN6TJ24_9PEZI</name>
<evidence type="ECO:0000313" key="2">
    <source>
        <dbReference type="Proteomes" id="UP001302812"/>
    </source>
</evidence>
<protein>
    <submittedName>
        <fullName evidence="1">Uncharacterized protein</fullName>
    </submittedName>
</protein>
<reference evidence="1" key="1">
    <citation type="journal article" date="2023" name="Mol. Phylogenet. Evol.">
        <title>Genome-scale phylogeny and comparative genomics of the fungal order Sordariales.</title>
        <authorList>
            <person name="Hensen N."/>
            <person name="Bonometti L."/>
            <person name="Westerberg I."/>
            <person name="Brannstrom I.O."/>
            <person name="Guillou S."/>
            <person name="Cros-Aarteil S."/>
            <person name="Calhoun S."/>
            <person name="Haridas S."/>
            <person name="Kuo A."/>
            <person name="Mondo S."/>
            <person name="Pangilinan J."/>
            <person name="Riley R."/>
            <person name="LaButti K."/>
            <person name="Andreopoulos B."/>
            <person name="Lipzen A."/>
            <person name="Chen C."/>
            <person name="Yan M."/>
            <person name="Daum C."/>
            <person name="Ng V."/>
            <person name="Clum A."/>
            <person name="Steindorff A."/>
            <person name="Ohm R.A."/>
            <person name="Martin F."/>
            <person name="Silar P."/>
            <person name="Natvig D.O."/>
            <person name="Lalanne C."/>
            <person name="Gautier V."/>
            <person name="Ament-Velasquez S.L."/>
            <person name="Kruys A."/>
            <person name="Hutchinson M.I."/>
            <person name="Powell A.J."/>
            <person name="Barry K."/>
            <person name="Miller A.N."/>
            <person name="Grigoriev I.V."/>
            <person name="Debuchy R."/>
            <person name="Gladieux P."/>
            <person name="Hiltunen Thoren M."/>
            <person name="Johannesson H."/>
        </authorList>
    </citation>
    <scope>NUCLEOTIDE SEQUENCE</scope>
    <source>
        <strain evidence="1">CBS 508.74</strain>
    </source>
</reference>
<reference evidence="1" key="2">
    <citation type="submission" date="2023-05" db="EMBL/GenBank/DDBJ databases">
        <authorList>
            <consortium name="Lawrence Berkeley National Laboratory"/>
            <person name="Steindorff A."/>
            <person name="Hensen N."/>
            <person name="Bonometti L."/>
            <person name="Westerberg I."/>
            <person name="Brannstrom I.O."/>
            <person name="Guillou S."/>
            <person name="Cros-Aarteil S."/>
            <person name="Calhoun S."/>
            <person name="Haridas S."/>
            <person name="Kuo A."/>
            <person name="Mondo S."/>
            <person name="Pangilinan J."/>
            <person name="Riley R."/>
            <person name="Labutti K."/>
            <person name="Andreopoulos B."/>
            <person name="Lipzen A."/>
            <person name="Chen C."/>
            <person name="Yanf M."/>
            <person name="Daum C."/>
            <person name="Ng V."/>
            <person name="Clum A."/>
            <person name="Ohm R."/>
            <person name="Martin F."/>
            <person name="Silar P."/>
            <person name="Natvig D."/>
            <person name="Lalanne C."/>
            <person name="Gautier V."/>
            <person name="Ament-Velasquez S.L."/>
            <person name="Kruys A."/>
            <person name="Hutchinson M.I."/>
            <person name="Powell A.J."/>
            <person name="Barry K."/>
            <person name="Miller A.N."/>
            <person name="Grigoriev I.V."/>
            <person name="Debuchy R."/>
            <person name="Gladieux P."/>
            <person name="Thoren M.H."/>
            <person name="Johannesson H."/>
        </authorList>
    </citation>
    <scope>NUCLEOTIDE SEQUENCE</scope>
    <source>
        <strain evidence="1">CBS 508.74</strain>
    </source>
</reference>
<dbReference type="RefSeq" id="XP_064672964.1">
    <property type="nucleotide sequence ID" value="XM_064809854.1"/>
</dbReference>
<comment type="caution">
    <text evidence="1">The sequence shown here is derived from an EMBL/GenBank/DDBJ whole genome shotgun (WGS) entry which is preliminary data.</text>
</comment>
<sequence length="134" mass="14878">MRGLPREDRMLPFAWGTCRTTGGTVKAAWLLSVASISRRAFCFVGITPHSPSDGHGLGSYRFGWGSWGWIFRSVIPFRSTLALGVLGRLMGCGVSDGLFGRRNGMIRLPERRSFSTAGWRLSRVFFPFGLSDLF</sequence>
<dbReference type="Proteomes" id="UP001302812">
    <property type="component" value="Unassembled WGS sequence"/>
</dbReference>
<gene>
    <name evidence="1" type="ORF">N656DRAFT_501028</name>
</gene>
<proteinExistence type="predicted"/>
<dbReference type="GeneID" id="89933978"/>
<keyword evidence="2" id="KW-1185">Reference proteome</keyword>